<evidence type="ECO:0000256" key="4">
    <source>
        <dbReference type="ARBA" id="ARBA00022481"/>
    </source>
</evidence>
<dbReference type="PATRIC" id="fig|129140.3.peg.3668"/>
<evidence type="ECO:0000256" key="9">
    <source>
        <dbReference type="ARBA" id="ARBA00025772"/>
    </source>
</evidence>
<evidence type="ECO:0000256" key="1">
    <source>
        <dbReference type="ARBA" id="ARBA00004377"/>
    </source>
</evidence>
<dbReference type="Pfam" id="PF12019">
    <property type="entry name" value="GspH"/>
    <property type="match status" value="1"/>
</dbReference>
<sequence length="158" mass="16482">MRHIAKGFSLIELLVTVSLVGILAAIAIPSFTSSIQSNKADTELSDLQRALNYARLEAINRGVAVRIAPTSGTAWTSELQVYLVSDANKKALRKVAAIGSGGTLVADNNATAIDFNNLGALIAPAAAVTMTYTRGSTTKTMSICLTGRIVLNGSCNAQ</sequence>
<feature type="transmembrane region" description="Helical" evidence="11">
    <location>
        <begin position="7"/>
        <end position="28"/>
    </location>
</feature>
<dbReference type="AlphaFoldDB" id="A0A0Q0CKK9"/>
<evidence type="ECO:0000313" key="14">
    <source>
        <dbReference type="EMBL" id="MFH7518389.1"/>
    </source>
</evidence>
<dbReference type="NCBIfam" id="TIGR02532">
    <property type="entry name" value="IV_pilin_GFxxxE"/>
    <property type="match status" value="1"/>
</dbReference>
<evidence type="ECO:0000256" key="11">
    <source>
        <dbReference type="SAM" id="Phobius"/>
    </source>
</evidence>
<dbReference type="InterPro" id="IPR012902">
    <property type="entry name" value="N_methyl_site"/>
</dbReference>
<organism evidence="13 15">
    <name type="scientific">Pseudomonas syringae pv. tagetis</name>
    <dbReference type="NCBI Taxonomy" id="129140"/>
    <lineage>
        <taxon>Bacteria</taxon>
        <taxon>Pseudomonadati</taxon>
        <taxon>Pseudomonadota</taxon>
        <taxon>Gammaproteobacteria</taxon>
        <taxon>Pseudomonadales</taxon>
        <taxon>Pseudomonadaceae</taxon>
        <taxon>Pseudomonas</taxon>
    </lineage>
</organism>
<evidence type="ECO:0000256" key="10">
    <source>
        <dbReference type="ARBA" id="ARBA00030775"/>
    </source>
</evidence>
<dbReference type="Gene3D" id="3.55.40.10">
    <property type="entry name" value="minor pseudopilin epsh domain"/>
    <property type="match status" value="1"/>
</dbReference>
<evidence type="ECO:0000256" key="2">
    <source>
        <dbReference type="ARBA" id="ARBA00021549"/>
    </source>
</evidence>
<comment type="subcellular location">
    <subcellularLocation>
        <location evidence="1">Cell inner membrane</location>
        <topology evidence="1">Single-pass membrane protein</topology>
    </subcellularLocation>
</comment>
<dbReference type="STRING" id="129140.ALO44_02824"/>
<keyword evidence="3" id="KW-1003">Cell membrane</keyword>
<proteinExistence type="inferred from homology"/>
<dbReference type="GO" id="GO:0015627">
    <property type="term" value="C:type II protein secretion system complex"/>
    <property type="evidence" value="ECO:0007669"/>
    <property type="project" value="InterPro"/>
</dbReference>
<evidence type="ECO:0000256" key="5">
    <source>
        <dbReference type="ARBA" id="ARBA00022519"/>
    </source>
</evidence>
<dbReference type="Proteomes" id="UP001610657">
    <property type="component" value="Unassembled WGS sequence"/>
</dbReference>
<comment type="similarity">
    <text evidence="9">Belongs to the GSP H family.</text>
</comment>
<dbReference type="Pfam" id="PF07963">
    <property type="entry name" value="N_methyl"/>
    <property type="match status" value="1"/>
</dbReference>
<reference evidence="14 16" key="2">
    <citation type="submission" date="2023-08" db="EMBL/GenBank/DDBJ databases">
        <title>Genomic and mutational analysis of Pseudomonas syringae pv. tagetis EB037 pathogenicity on sunflower.</title>
        <authorList>
            <person name="Maul J.E."/>
        </authorList>
    </citation>
    <scope>NUCLEOTIDE SEQUENCE [LARGE SCALE GENOMIC DNA]</scope>
    <source>
        <strain evidence="14 16">EB037_T1</strain>
    </source>
</reference>
<keyword evidence="4" id="KW-0488">Methylation</keyword>
<dbReference type="Proteomes" id="UP000050474">
    <property type="component" value="Unassembled WGS sequence"/>
</dbReference>
<accession>A0A0Q0CKK9</accession>
<keyword evidence="7 11" id="KW-1133">Transmembrane helix</keyword>
<evidence type="ECO:0000256" key="3">
    <source>
        <dbReference type="ARBA" id="ARBA00022475"/>
    </source>
</evidence>
<reference evidence="13 15" key="1">
    <citation type="submission" date="2015-09" db="EMBL/GenBank/DDBJ databases">
        <title>Genome announcement of multiple Pseudomonas syringae strains.</title>
        <authorList>
            <person name="Thakur S."/>
            <person name="Wang P.W."/>
            <person name="Gong Y."/>
            <person name="Weir B.S."/>
            <person name="Guttman D.S."/>
        </authorList>
    </citation>
    <scope>NUCLEOTIDE SEQUENCE [LARGE SCALE GENOMIC DNA]</scope>
    <source>
        <strain evidence="13 15">ICMP4091</strain>
    </source>
</reference>
<keyword evidence="6 11" id="KW-0812">Transmembrane</keyword>
<keyword evidence="16" id="KW-1185">Reference proteome</keyword>
<evidence type="ECO:0000313" key="15">
    <source>
        <dbReference type="Proteomes" id="UP000050474"/>
    </source>
</evidence>
<feature type="domain" description="General secretion pathway GspH" evidence="12">
    <location>
        <begin position="45"/>
        <end position="145"/>
    </location>
</feature>
<protein>
    <recommendedName>
        <fullName evidence="2">Type II secretion system protein H</fullName>
    </recommendedName>
    <alternativeName>
        <fullName evidence="10">General secretion pathway protein H</fullName>
    </alternativeName>
</protein>
<keyword evidence="5" id="KW-0997">Cell inner membrane</keyword>
<keyword evidence="8 11" id="KW-0472">Membrane</keyword>
<dbReference type="GeneID" id="96217056"/>
<dbReference type="GO" id="GO:0005886">
    <property type="term" value="C:plasma membrane"/>
    <property type="evidence" value="ECO:0007669"/>
    <property type="project" value="UniProtKB-SubCell"/>
</dbReference>
<evidence type="ECO:0000313" key="13">
    <source>
        <dbReference type="EMBL" id="KPY88743.1"/>
    </source>
</evidence>
<evidence type="ECO:0000256" key="7">
    <source>
        <dbReference type="ARBA" id="ARBA00022989"/>
    </source>
</evidence>
<dbReference type="InterPro" id="IPR045584">
    <property type="entry name" value="Pilin-like"/>
</dbReference>
<name>A0A0Q0CKK9_9PSED</name>
<evidence type="ECO:0000313" key="16">
    <source>
        <dbReference type="Proteomes" id="UP001610657"/>
    </source>
</evidence>
<dbReference type="InterPro" id="IPR022346">
    <property type="entry name" value="T2SS_GspH"/>
</dbReference>
<evidence type="ECO:0000256" key="6">
    <source>
        <dbReference type="ARBA" id="ARBA00022692"/>
    </source>
</evidence>
<gene>
    <name evidence="13" type="ORF">ALO44_02824</name>
    <name evidence="14" type="ORF">RA271_24865</name>
</gene>
<dbReference type="RefSeq" id="WP_055005182.1">
    <property type="nucleotide sequence ID" value="NZ_CP092923.1"/>
</dbReference>
<evidence type="ECO:0000259" key="12">
    <source>
        <dbReference type="Pfam" id="PF12019"/>
    </source>
</evidence>
<dbReference type="EMBL" id="JAVCQK010000026">
    <property type="protein sequence ID" value="MFH7518389.1"/>
    <property type="molecule type" value="Genomic_DNA"/>
</dbReference>
<comment type="caution">
    <text evidence="13">The sequence shown here is derived from an EMBL/GenBank/DDBJ whole genome shotgun (WGS) entry which is preliminary data.</text>
</comment>
<evidence type="ECO:0000256" key="8">
    <source>
        <dbReference type="ARBA" id="ARBA00023136"/>
    </source>
</evidence>
<dbReference type="SUPFAM" id="SSF54523">
    <property type="entry name" value="Pili subunits"/>
    <property type="match status" value="1"/>
</dbReference>
<dbReference type="PROSITE" id="PS00409">
    <property type="entry name" value="PROKAR_NTER_METHYL"/>
    <property type="match status" value="1"/>
</dbReference>
<dbReference type="GO" id="GO:0015628">
    <property type="term" value="P:protein secretion by the type II secretion system"/>
    <property type="evidence" value="ECO:0007669"/>
    <property type="project" value="InterPro"/>
</dbReference>
<dbReference type="EMBL" id="LJRM01000036">
    <property type="protein sequence ID" value="KPY88743.1"/>
    <property type="molecule type" value="Genomic_DNA"/>
</dbReference>